<dbReference type="AlphaFoldDB" id="A0A1D8D900"/>
<evidence type="ECO:0000256" key="1">
    <source>
        <dbReference type="ARBA" id="ARBA00023004"/>
    </source>
</evidence>
<dbReference type="InterPro" id="IPR008988">
    <property type="entry name" value="Transcriptional_repressor_C"/>
</dbReference>
<dbReference type="SMART" id="SM00899">
    <property type="entry name" value="FeoA"/>
    <property type="match status" value="1"/>
</dbReference>
<dbReference type="GO" id="GO:0046914">
    <property type="term" value="F:transition metal ion binding"/>
    <property type="evidence" value="ECO:0007669"/>
    <property type="project" value="InterPro"/>
</dbReference>
<dbReference type="KEGG" id="clz:BIU88_08855"/>
<evidence type="ECO:0000313" key="4">
    <source>
        <dbReference type="Proteomes" id="UP000095185"/>
    </source>
</evidence>
<accession>A0A1D8D900</accession>
<dbReference type="PANTHER" id="PTHR43151:SF1">
    <property type="entry name" value="SSR2333 PROTEIN"/>
    <property type="match status" value="1"/>
</dbReference>
<dbReference type="OrthoDB" id="5397380at2"/>
<dbReference type="PANTHER" id="PTHR43151">
    <property type="entry name" value="FEOA FAMILY PROTEIN"/>
    <property type="match status" value="1"/>
</dbReference>
<dbReference type="Proteomes" id="UP000095185">
    <property type="component" value="Chromosome"/>
</dbReference>
<dbReference type="InterPro" id="IPR038157">
    <property type="entry name" value="FeoA_core_dom"/>
</dbReference>
<feature type="domain" description="Ferrous iron transporter FeoA-like" evidence="2">
    <location>
        <begin position="2"/>
        <end position="91"/>
    </location>
</feature>
<evidence type="ECO:0000259" key="2">
    <source>
        <dbReference type="SMART" id="SM00899"/>
    </source>
</evidence>
<dbReference type="EMBL" id="CP017305">
    <property type="protein sequence ID" value="AOS84229.1"/>
    <property type="molecule type" value="Genomic_DNA"/>
</dbReference>
<name>A0A1D8D900_CHLLM</name>
<keyword evidence="1" id="KW-0408">Iron</keyword>
<reference evidence="3" key="1">
    <citation type="submission" date="2016-09" db="EMBL/GenBank/DDBJ databases">
        <title>Genome sequence of Chlorobaculum limnaeum.</title>
        <authorList>
            <person name="Liu Z."/>
            <person name="Tank M."/>
            <person name="Bryant D.A."/>
        </authorList>
    </citation>
    <scope>NUCLEOTIDE SEQUENCE [LARGE SCALE GENOMIC DNA]</scope>
    <source>
        <strain evidence="3">DSM 1677</strain>
    </source>
</reference>
<dbReference type="Gene3D" id="2.30.30.90">
    <property type="match status" value="1"/>
</dbReference>
<gene>
    <name evidence="3" type="ORF">BIU88_08855</name>
</gene>
<dbReference type="RefSeq" id="WP_069810422.1">
    <property type="nucleotide sequence ID" value="NZ_CP017305.1"/>
</dbReference>
<dbReference type="STRING" id="274537.BIU88_08855"/>
<sequence length="94" mass="10289">MAPLGMLGKGEVGEIVNLRPGRHHAGAGFQHGHGHHAHGRNSGKRLADMGFSVGQNIEVIENNPAMPMLVRVHDSRVAIDRTIAMRIMVRRILE</sequence>
<dbReference type="InterPro" id="IPR053184">
    <property type="entry name" value="FeoA-like"/>
</dbReference>
<protein>
    <submittedName>
        <fullName evidence="3">FeoA family protein</fullName>
    </submittedName>
</protein>
<keyword evidence="4" id="KW-1185">Reference proteome</keyword>
<dbReference type="Pfam" id="PF04023">
    <property type="entry name" value="FeoA"/>
    <property type="match status" value="1"/>
</dbReference>
<dbReference type="SUPFAM" id="SSF50037">
    <property type="entry name" value="C-terminal domain of transcriptional repressors"/>
    <property type="match status" value="1"/>
</dbReference>
<dbReference type="InterPro" id="IPR007167">
    <property type="entry name" value="Fe-transptr_FeoA-like"/>
</dbReference>
<evidence type="ECO:0000313" key="3">
    <source>
        <dbReference type="EMBL" id="AOS84229.1"/>
    </source>
</evidence>
<organism evidence="3 4">
    <name type="scientific">Chlorobaculum limnaeum</name>
    <dbReference type="NCBI Taxonomy" id="274537"/>
    <lineage>
        <taxon>Bacteria</taxon>
        <taxon>Pseudomonadati</taxon>
        <taxon>Chlorobiota</taxon>
        <taxon>Chlorobiia</taxon>
        <taxon>Chlorobiales</taxon>
        <taxon>Chlorobiaceae</taxon>
        <taxon>Chlorobaculum</taxon>
    </lineage>
</organism>
<proteinExistence type="predicted"/>